<protein>
    <submittedName>
        <fullName evidence="2">Uncharacterized protein</fullName>
    </submittedName>
</protein>
<feature type="region of interest" description="Disordered" evidence="1">
    <location>
        <begin position="1"/>
        <end position="51"/>
    </location>
</feature>
<name>A0A9K3GQG4_9EUKA</name>
<sequence length="92" mass="9906">MPSATRPSSARARPSSARSASARPRSARPPAKSTTDTKADTRRQRPRSAMRCEVPGFRCSGTENAHTMSGTKCLRSGVSLVIPRSGVRMSIY</sequence>
<evidence type="ECO:0000313" key="2">
    <source>
        <dbReference type="EMBL" id="GIQ90885.1"/>
    </source>
</evidence>
<dbReference type="AlphaFoldDB" id="A0A9K3GQG4"/>
<gene>
    <name evidence="2" type="ORF">KIPB_013858</name>
</gene>
<feature type="compositionally biased region" description="Low complexity" evidence="1">
    <location>
        <begin position="1"/>
        <end position="31"/>
    </location>
</feature>
<comment type="caution">
    <text evidence="2">The sequence shown here is derived from an EMBL/GenBank/DDBJ whole genome shotgun (WGS) entry which is preliminary data.</text>
</comment>
<dbReference type="Proteomes" id="UP000265618">
    <property type="component" value="Unassembled WGS sequence"/>
</dbReference>
<accession>A0A9K3GQG4</accession>
<reference evidence="2 3" key="1">
    <citation type="journal article" date="2018" name="PLoS ONE">
        <title>The draft genome of Kipferlia bialata reveals reductive genome evolution in fornicate parasites.</title>
        <authorList>
            <person name="Tanifuji G."/>
            <person name="Takabayashi S."/>
            <person name="Kume K."/>
            <person name="Takagi M."/>
            <person name="Nakayama T."/>
            <person name="Kamikawa R."/>
            <person name="Inagaki Y."/>
            <person name="Hashimoto T."/>
        </authorList>
    </citation>
    <scope>NUCLEOTIDE SEQUENCE [LARGE SCALE GENOMIC DNA]</scope>
    <source>
        <strain evidence="2">NY0173</strain>
    </source>
</reference>
<evidence type="ECO:0000256" key="1">
    <source>
        <dbReference type="SAM" id="MobiDB-lite"/>
    </source>
</evidence>
<keyword evidence="3" id="KW-1185">Reference proteome</keyword>
<organism evidence="2 3">
    <name type="scientific">Kipferlia bialata</name>
    <dbReference type="NCBI Taxonomy" id="797122"/>
    <lineage>
        <taxon>Eukaryota</taxon>
        <taxon>Metamonada</taxon>
        <taxon>Carpediemonas-like organisms</taxon>
        <taxon>Kipferlia</taxon>
    </lineage>
</organism>
<dbReference type="EMBL" id="BDIP01006811">
    <property type="protein sequence ID" value="GIQ90885.1"/>
    <property type="molecule type" value="Genomic_DNA"/>
</dbReference>
<proteinExistence type="predicted"/>
<evidence type="ECO:0000313" key="3">
    <source>
        <dbReference type="Proteomes" id="UP000265618"/>
    </source>
</evidence>